<accession>A0ABT7GMA0</accession>
<proteinExistence type="predicted"/>
<dbReference type="SMART" id="SM00028">
    <property type="entry name" value="TPR"/>
    <property type="match status" value="3"/>
</dbReference>
<dbReference type="PANTHER" id="PTHR47691">
    <property type="entry name" value="REGULATOR-RELATED"/>
    <property type="match status" value="1"/>
</dbReference>
<dbReference type="PRINTS" id="PR00364">
    <property type="entry name" value="DISEASERSIST"/>
</dbReference>
<dbReference type="EMBL" id="JASITI010000002">
    <property type="protein sequence ID" value="MDK9494703.1"/>
    <property type="molecule type" value="Genomic_DNA"/>
</dbReference>
<comment type="caution">
    <text evidence="2">The sequence shown here is derived from an EMBL/GenBank/DDBJ whole genome shotgun (WGS) entry which is preliminary data.</text>
</comment>
<evidence type="ECO:0000256" key="1">
    <source>
        <dbReference type="PROSITE-ProRule" id="PRU00339"/>
    </source>
</evidence>
<organism evidence="2 3">
    <name type="scientific">Streptomyces katrae</name>
    <dbReference type="NCBI Taxonomy" id="68223"/>
    <lineage>
        <taxon>Bacteria</taxon>
        <taxon>Bacillati</taxon>
        <taxon>Actinomycetota</taxon>
        <taxon>Actinomycetes</taxon>
        <taxon>Kitasatosporales</taxon>
        <taxon>Streptomycetaceae</taxon>
        <taxon>Streptomyces</taxon>
    </lineage>
</organism>
<sequence>MSEFEKPVELQANASGQARVYQAGRDLYVHDSGSPIVPPVVIPLSGLGPGVSDFVGRNVEIDEVLARLASSSSGATVVLSGLGGIGKTALATRVARIAAERGIFPGGVVSIDLRGYDAEPASWVYPHQIYGPTLRALGVDEIDPAPENHGPQFHSELGRLAKANLPVLLLLDNVRDPDQVLTVIPSSGVHRVIVTSRNAIAPLLPGSDSLRLDVLPSDDAVDLIEVRSRRRLTQSDAKDLANICDRLPLALSIVGSILASDPDLSARELTQELLDESERLAGLQHEDVAVRAAFQRSYARLTDFNARAFRFLSLNPGSDISVDSAALLLDVQSLAVKRVLRGLLNCHLIESGHASGRWVMHDLVRLYAAEQAERFDSSEARHAAQVRLLDYLARRSSCASEWINKQPITRPPEGFSSRAAAMDWFAAEASNLVAGVRVSVDLEEHGITADLTVSVVGYLTNVADYPSCLSVLFAGIEAGQKSGNQLSVAAAYNNLGIVYTSMRDFRESVRWLNKAVALFRAVGDRDEEVRSLINLSGSLRMLLGVEASMEPLSRAMQLSGESGGSAGFALTNLGISLRESGRFREAEAVLRKALDVHVRNGARNAEASTLTHLGTTLLQAFKQGQPTQHLEESMRYLSAAISAYRDVKDRSGEGMALVNYGNVVLLVSGAQKALEIYGTALQIFRDTKDHHGQGLATGAIGMALLTSGDGDSARPCLVEALQLLGSFHEPDKKKLLEGALESLG</sequence>
<dbReference type="Proteomes" id="UP001223390">
    <property type="component" value="Unassembled WGS sequence"/>
</dbReference>
<gene>
    <name evidence="2" type="ORF">QEZ40_002383</name>
</gene>
<dbReference type="Pfam" id="PF13374">
    <property type="entry name" value="TPR_10"/>
    <property type="match status" value="1"/>
</dbReference>
<dbReference type="SUPFAM" id="SSF52540">
    <property type="entry name" value="P-loop containing nucleoside triphosphate hydrolases"/>
    <property type="match status" value="1"/>
</dbReference>
<dbReference type="Pfam" id="PF13424">
    <property type="entry name" value="TPR_12"/>
    <property type="match status" value="1"/>
</dbReference>
<keyword evidence="1" id="KW-0802">TPR repeat</keyword>
<evidence type="ECO:0000313" key="2">
    <source>
        <dbReference type="EMBL" id="MDK9494703.1"/>
    </source>
</evidence>
<dbReference type="RefSeq" id="WP_285340475.1">
    <property type="nucleotide sequence ID" value="NZ_JASITI010000002.1"/>
</dbReference>
<keyword evidence="3" id="KW-1185">Reference proteome</keyword>
<name>A0ABT7GMA0_9ACTN</name>
<evidence type="ECO:0000313" key="3">
    <source>
        <dbReference type="Proteomes" id="UP001223390"/>
    </source>
</evidence>
<dbReference type="InterPro" id="IPR027417">
    <property type="entry name" value="P-loop_NTPase"/>
</dbReference>
<dbReference type="Gene3D" id="3.40.50.300">
    <property type="entry name" value="P-loop containing nucleotide triphosphate hydrolases"/>
    <property type="match status" value="1"/>
</dbReference>
<feature type="repeat" description="TPR" evidence="1">
    <location>
        <begin position="489"/>
        <end position="522"/>
    </location>
</feature>
<protein>
    <submittedName>
        <fullName evidence="2">Tetratricopeptide repeat protein</fullName>
    </submittedName>
</protein>
<dbReference type="SUPFAM" id="SSF48452">
    <property type="entry name" value="TPR-like"/>
    <property type="match status" value="2"/>
</dbReference>
<dbReference type="PANTHER" id="PTHR47691:SF3">
    <property type="entry name" value="HTH-TYPE TRANSCRIPTIONAL REGULATOR RV0890C-RELATED"/>
    <property type="match status" value="1"/>
</dbReference>
<dbReference type="Gene3D" id="1.25.40.10">
    <property type="entry name" value="Tetratricopeptide repeat domain"/>
    <property type="match status" value="1"/>
</dbReference>
<dbReference type="PROSITE" id="PS50005">
    <property type="entry name" value="TPR"/>
    <property type="match status" value="1"/>
</dbReference>
<dbReference type="InterPro" id="IPR019734">
    <property type="entry name" value="TPR_rpt"/>
</dbReference>
<reference evidence="2 3" key="1">
    <citation type="submission" date="2023-05" db="EMBL/GenBank/DDBJ databases">
        <title>Sequencing and Assembly of Streptomyces sp. NP73.</title>
        <authorList>
            <person name="Konwar A.N."/>
            <person name="Saikia K."/>
            <person name="Thakur D."/>
        </authorList>
    </citation>
    <scope>NUCLEOTIDE SEQUENCE [LARGE SCALE GENOMIC DNA]</scope>
    <source>
        <strain evidence="2 3">NP73</strain>
    </source>
</reference>
<dbReference type="InterPro" id="IPR011990">
    <property type="entry name" value="TPR-like_helical_dom_sf"/>
</dbReference>